<dbReference type="Gene3D" id="3.40.1410.10">
    <property type="entry name" value="Chorismate lyase-like"/>
    <property type="match status" value="1"/>
</dbReference>
<evidence type="ECO:0000256" key="2">
    <source>
        <dbReference type="ARBA" id="ARBA00023125"/>
    </source>
</evidence>
<sequence>MKATGSLYSQVMEKIRQKIISGEYPVNSKLPNEFDLSEQFDVSRVTLRKAIKGLADDGLVEKIQGVGTFVRQPQKVKRIVSSSAVESFSEIAEKEGFKASVEVVKVKEVETPSELKDVLESRRALFIERVHLVNEEPIMLECNYFPLPRFKKLKDEDLHKSLYQILREKYQINKLNSRDMIISVALASLSEAKLLKKSIGFPLLLLQVCVEDENHQVVHAGQQYVISDRYEFHV</sequence>
<dbReference type="InterPro" id="IPR000524">
    <property type="entry name" value="Tscrpt_reg_HTH_GntR"/>
</dbReference>
<keyword evidence="6" id="KW-1185">Reference proteome</keyword>
<comment type="caution">
    <text evidence="5">The sequence shown here is derived from an EMBL/GenBank/DDBJ whole genome shotgun (WGS) entry which is preliminary data.</text>
</comment>
<dbReference type="PANTHER" id="PTHR44846">
    <property type="entry name" value="MANNOSYL-D-GLYCERATE TRANSPORT/METABOLISM SYSTEM REPRESSOR MNGR-RELATED"/>
    <property type="match status" value="1"/>
</dbReference>
<dbReference type="STRING" id="303541.JF72_02610"/>
<dbReference type="RefSeq" id="WP_052726752.1">
    <property type="nucleotide sequence ID" value="NZ_KQ033999.1"/>
</dbReference>
<name>A0A0F4LUK9_9LACO</name>
<dbReference type="CDD" id="cd07377">
    <property type="entry name" value="WHTH_GntR"/>
    <property type="match status" value="1"/>
</dbReference>
<evidence type="ECO:0000256" key="3">
    <source>
        <dbReference type="ARBA" id="ARBA00023163"/>
    </source>
</evidence>
<evidence type="ECO:0000313" key="5">
    <source>
        <dbReference type="EMBL" id="KJY62053.1"/>
    </source>
</evidence>
<dbReference type="SUPFAM" id="SSF64288">
    <property type="entry name" value="Chorismate lyase-like"/>
    <property type="match status" value="1"/>
</dbReference>
<dbReference type="GO" id="GO:0003700">
    <property type="term" value="F:DNA-binding transcription factor activity"/>
    <property type="evidence" value="ECO:0007669"/>
    <property type="project" value="InterPro"/>
</dbReference>
<keyword evidence="3" id="KW-0804">Transcription</keyword>
<dbReference type="GO" id="GO:0045892">
    <property type="term" value="P:negative regulation of DNA-templated transcription"/>
    <property type="evidence" value="ECO:0007669"/>
    <property type="project" value="TreeGrafter"/>
</dbReference>
<dbReference type="PATRIC" id="fig|303541.3.peg.407"/>
<dbReference type="EMBL" id="JXLG01000004">
    <property type="protein sequence ID" value="KJY62053.1"/>
    <property type="molecule type" value="Genomic_DNA"/>
</dbReference>
<dbReference type="InterPro" id="IPR011663">
    <property type="entry name" value="UTRA"/>
</dbReference>
<evidence type="ECO:0000313" key="6">
    <source>
        <dbReference type="Proteomes" id="UP000033682"/>
    </source>
</evidence>
<dbReference type="Pfam" id="PF07702">
    <property type="entry name" value="UTRA"/>
    <property type="match status" value="1"/>
</dbReference>
<dbReference type="InterPro" id="IPR036388">
    <property type="entry name" value="WH-like_DNA-bd_sf"/>
</dbReference>
<dbReference type="SUPFAM" id="SSF46785">
    <property type="entry name" value="Winged helix' DNA-binding domain"/>
    <property type="match status" value="1"/>
</dbReference>
<dbReference type="SMART" id="SM00345">
    <property type="entry name" value="HTH_GNTR"/>
    <property type="match status" value="1"/>
</dbReference>
<protein>
    <recommendedName>
        <fullName evidence="4">HTH gntR-type domain-containing protein</fullName>
    </recommendedName>
</protein>
<reference evidence="5 6" key="1">
    <citation type="submission" date="2015-01" db="EMBL/GenBank/DDBJ databases">
        <title>Comparative genomics of the lactic acid bacteria isolated from the honey bee gut.</title>
        <authorList>
            <person name="Ellegaard K.M."/>
            <person name="Tamarit D."/>
            <person name="Javelind E."/>
            <person name="Olofsson T."/>
            <person name="Andersson S.G."/>
            <person name="Vasquez A."/>
        </authorList>
    </citation>
    <scope>NUCLEOTIDE SEQUENCE [LARGE SCALE GENOMIC DNA]</scope>
    <source>
        <strain evidence="5 6">Hma11</strain>
    </source>
</reference>
<dbReference type="SMART" id="SM00866">
    <property type="entry name" value="UTRA"/>
    <property type="match status" value="1"/>
</dbReference>
<dbReference type="PANTHER" id="PTHR44846:SF1">
    <property type="entry name" value="MANNOSYL-D-GLYCERATE TRANSPORT_METABOLISM SYSTEM REPRESSOR MNGR-RELATED"/>
    <property type="match status" value="1"/>
</dbReference>
<dbReference type="Proteomes" id="UP000033682">
    <property type="component" value="Unassembled WGS sequence"/>
</dbReference>
<dbReference type="PRINTS" id="PR00035">
    <property type="entry name" value="HTHGNTR"/>
</dbReference>
<proteinExistence type="predicted"/>
<dbReference type="InterPro" id="IPR036390">
    <property type="entry name" value="WH_DNA-bd_sf"/>
</dbReference>
<keyword evidence="2" id="KW-0238">DNA-binding</keyword>
<keyword evidence="1" id="KW-0805">Transcription regulation</keyword>
<evidence type="ECO:0000259" key="4">
    <source>
        <dbReference type="PROSITE" id="PS50949"/>
    </source>
</evidence>
<evidence type="ECO:0000256" key="1">
    <source>
        <dbReference type="ARBA" id="ARBA00023015"/>
    </source>
</evidence>
<gene>
    <name evidence="5" type="ORF">JF72_02610</name>
</gene>
<dbReference type="PROSITE" id="PS50949">
    <property type="entry name" value="HTH_GNTR"/>
    <property type="match status" value="1"/>
</dbReference>
<feature type="domain" description="HTH gntR-type" evidence="4">
    <location>
        <begin position="5"/>
        <end position="73"/>
    </location>
</feature>
<accession>A0A0F4LUK9</accession>
<organism evidence="5 6">
    <name type="scientific">Lactobacillus apis</name>
    <dbReference type="NCBI Taxonomy" id="303541"/>
    <lineage>
        <taxon>Bacteria</taxon>
        <taxon>Bacillati</taxon>
        <taxon>Bacillota</taxon>
        <taxon>Bacilli</taxon>
        <taxon>Lactobacillales</taxon>
        <taxon>Lactobacillaceae</taxon>
        <taxon>Lactobacillus</taxon>
    </lineage>
</organism>
<dbReference type="GO" id="GO:0003677">
    <property type="term" value="F:DNA binding"/>
    <property type="evidence" value="ECO:0007669"/>
    <property type="project" value="UniProtKB-KW"/>
</dbReference>
<dbReference type="InterPro" id="IPR050679">
    <property type="entry name" value="Bact_HTH_transcr_reg"/>
</dbReference>
<dbReference type="InterPro" id="IPR028978">
    <property type="entry name" value="Chorismate_lyase_/UTRA_dom_sf"/>
</dbReference>
<dbReference type="FunFam" id="1.10.10.10:FF:000079">
    <property type="entry name" value="GntR family transcriptional regulator"/>
    <property type="match status" value="1"/>
</dbReference>
<dbReference type="Pfam" id="PF00392">
    <property type="entry name" value="GntR"/>
    <property type="match status" value="1"/>
</dbReference>
<dbReference type="HOGENOM" id="CLU_063236_4_2_9"/>
<dbReference type="Gene3D" id="1.10.10.10">
    <property type="entry name" value="Winged helix-like DNA-binding domain superfamily/Winged helix DNA-binding domain"/>
    <property type="match status" value="1"/>
</dbReference>
<dbReference type="AlphaFoldDB" id="A0A0F4LUK9"/>